<keyword evidence="2" id="KW-0472">Membrane</keyword>
<gene>
    <name evidence="3" type="ORF">HKK74_12885</name>
</gene>
<sequence length="177" mass="19544">MSSQDQIATYPVWQREVPAARPARRREPPSPKRALYARLEELRFRSGVTMLVTTAGVLALVVGGVGIALHDGAGGSAQGPRMVGASTGSSPTASPPAPSASADPTRGERVPPLVPVTPGKVAPPPRSVDDPATRPAPRTTERPVRRERPEWRQGPHQRDRDRSDRRRWRDRPWWRHR</sequence>
<evidence type="ECO:0000256" key="2">
    <source>
        <dbReference type="SAM" id="Phobius"/>
    </source>
</evidence>
<feature type="region of interest" description="Disordered" evidence="1">
    <location>
        <begin position="73"/>
        <end position="177"/>
    </location>
</feature>
<proteinExistence type="predicted"/>
<reference evidence="3 4" key="1">
    <citation type="submission" date="2020-06" db="EMBL/GenBank/DDBJ databases">
        <title>Actinomadura xiongansis sp. nov., isolated from soil of Baiyangdian.</title>
        <authorList>
            <person name="Zhang X."/>
        </authorList>
    </citation>
    <scope>NUCLEOTIDE SEQUENCE [LARGE SCALE GENOMIC DNA]</scope>
    <source>
        <strain evidence="3 4">HBUM206468</strain>
    </source>
</reference>
<keyword evidence="4" id="KW-1185">Reference proteome</keyword>
<dbReference type="RefSeq" id="WP_187243409.1">
    <property type="nucleotide sequence ID" value="NZ_BAAAOK010000009.1"/>
</dbReference>
<organism evidence="3 4">
    <name type="scientific">Actinomadura alba</name>
    <dbReference type="NCBI Taxonomy" id="406431"/>
    <lineage>
        <taxon>Bacteria</taxon>
        <taxon>Bacillati</taxon>
        <taxon>Actinomycetota</taxon>
        <taxon>Actinomycetes</taxon>
        <taxon>Streptosporangiales</taxon>
        <taxon>Thermomonosporaceae</taxon>
        <taxon>Actinomadura</taxon>
    </lineage>
</organism>
<keyword evidence="2" id="KW-0812">Transmembrane</keyword>
<feature type="region of interest" description="Disordered" evidence="1">
    <location>
        <begin position="1"/>
        <end position="32"/>
    </location>
</feature>
<evidence type="ECO:0000313" key="4">
    <source>
        <dbReference type="Proteomes" id="UP000805614"/>
    </source>
</evidence>
<evidence type="ECO:0000256" key="1">
    <source>
        <dbReference type="SAM" id="MobiDB-lite"/>
    </source>
</evidence>
<feature type="compositionally biased region" description="Basic and acidic residues" evidence="1">
    <location>
        <begin position="139"/>
        <end position="164"/>
    </location>
</feature>
<protein>
    <submittedName>
        <fullName evidence="3">Uncharacterized protein</fullName>
    </submittedName>
</protein>
<dbReference type="EMBL" id="JABVEC010000008">
    <property type="protein sequence ID" value="MBC6466393.1"/>
    <property type="molecule type" value="Genomic_DNA"/>
</dbReference>
<accession>A0ABR7LPT2</accession>
<feature type="transmembrane region" description="Helical" evidence="2">
    <location>
        <begin position="48"/>
        <end position="69"/>
    </location>
</feature>
<keyword evidence="2" id="KW-1133">Transmembrane helix</keyword>
<dbReference type="Proteomes" id="UP000805614">
    <property type="component" value="Unassembled WGS sequence"/>
</dbReference>
<comment type="caution">
    <text evidence="3">The sequence shown here is derived from an EMBL/GenBank/DDBJ whole genome shotgun (WGS) entry which is preliminary data.</text>
</comment>
<evidence type="ECO:0000313" key="3">
    <source>
        <dbReference type="EMBL" id="MBC6466393.1"/>
    </source>
</evidence>
<name>A0ABR7LPT2_9ACTN</name>